<reference evidence="1 2" key="1">
    <citation type="submission" date="2019-02" db="EMBL/GenBank/DDBJ databases">
        <title>Genomic Encyclopedia of Type Strains, Phase IV (KMG-IV): sequencing the most valuable type-strain genomes for metagenomic binning, comparative biology and taxonomic classification.</title>
        <authorList>
            <person name="Goeker M."/>
        </authorList>
    </citation>
    <scope>NUCLEOTIDE SEQUENCE [LARGE SCALE GENOMIC DNA]</scope>
    <source>
        <strain evidence="1 2">DSM 19570</strain>
    </source>
</reference>
<dbReference type="InterPro" id="IPR021276">
    <property type="entry name" value="DUF2855"/>
</dbReference>
<dbReference type="Proteomes" id="UP000293671">
    <property type="component" value="Unassembled WGS sequence"/>
</dbReference>
<comment type="caution">
    <text evidence="1">The sequence shown here is derived from an EMBL/GenBank/DDBJ whole genome shotgun (WGS) entry which is preliminary data.</text>
</comment>
<evidence type="ECO:0000313" key="1">
    <source>
        <dbReference type="EMBL" id="RZU01117.1"/>
    </source>
</evidence>
<accession>A0A4Q7VWL1</accession>
<dbReference type="OrthoDB" id="8953110at2"/>
<protein>
    <submittedName>
        <fullName evidence="1">Uncharacterized protein DUF2855</fullName>
    </submittedName>
</protein>
<organism evidence="1 2">
    <name type="scientific">Rivibacter subsaxonicus</name>
    <dbReference type="NCBI Taxonomy" id="457575"/>
    <lineage>
        <taxon>Bacteria</taxon>
        <taxon>Pseudomonadati</taxon>
        <taxon>Pseudomonadota</taxon>
        <taxon>Betaproteobacteria</taxon>
        <taxon>Burkholderiales</taxon>
        <taxon>Rivibacter</taxon>
    </lineage>
</organism>
<sequence>MSAQSFIVRRGQLHEARFIDDEAASVALRPGQVRLRIDAFALTSNNITYAAFGETMRYWDFFPCAVPDHGRIPVWGFADVVESGVEGVAVGERFYGYFPVSRFVVLEPEKVGASGFSDGAPHRRELHAVYNRYARCSADPGYRPELEAEIALLRPLFTTSFLIDDFLADNDFFGASTVLLSSASSKTAYGTAFCLSQRRGTPGAPRIVGLTSAANRAFTAGLGCYDEVVDYDAITSLPAGTPTVYVDMSGSAPVRSQVHAHFDQQLRYSCSVGGTHWDELGGGKGLAGPRPVLFFAPAQIKKRHGDWGPAELGRRIEAAWLAFLKPATDSASPWLTVERGAGPGAVEQVYRELLGGGTRPQTGHVLSL</sequence>
<dbReference type="EMBL" id="SHKP01000005">
    <property type="protein sequence ID" value="RZU01117.1"/>
    <property type="molecule type" value="Genomic_DNA"/>
</dbReference>
<dbReference type="Pfam" id="PF11017">
    <property type="entry name" value="DUF2855"/>
    <property type="match status" value="1"/>
</dbReference>
<name>A0A4Q7VWL1_9BURK</name>
<gene>
    <name evidence="1" type="ORF">EV670_1832</name>
</gene>
<proteinExistence type="predicted"/>
<dbReference type="RefSeq" id="WP_130431529.1">
    <property type="nucleotide sequence ID" value="NZ_SHKP01000005.1"/>
</dbReference>
<dbReference type="AlphaFoldDB" id="A0A4Q7VWL1"/>
<evidence type="ECO:0000313" key="2">
    <source>
        <dbReference type="Proteomes" id="UP000293671"/>
    </source>
</evidence>
<keyword evidence="2" id="KW-1185">Reference proteome</keyword>